<sequence>MIRTGKQYIEDLRDGRLFLLMEKKLQIMWITLPSGMRLEL</sequence>
<name>A0A1N6MSG8_9GAMM</name>
<accession>A0A1N6MSG8</accession>
<evidence type="ECO:0000313" key="2">
    <source>
        <dbReference type="EMBL" id="SIP71786.1"/>
    </source>
</evidence>
<evidence type="ECO:0000313" key="3">
    <source>
        <dbReference type="Proteomes" id="UP000196435"/>
    </source>
</evidence>
<evidence type="ECO:0000313" key="1">
    <source>
        <dbReference type="EMBL" id="PHM37389.1"/>
    </source>
</evidence>
<reference evidence="1 4" key="3">
    <citation type="journal article" date="2017" name="Nat. Microbiol.">
        <title>Natural product diversity associated with the nematode symbionts Photorhabdus and Xenorhabdus.</title>
        <authorList>
            <person name="Tobias N.J."/>
            <person name="Wolff H."/>
            <person name="Djahanschiri B."/>
            <person name="Grundmann F."/>
            <person name="Kronenwerth M."/>
            <person name="Shi Y.M."/>
            <person name="Simonyi S."/>
            <person name="Grun P."/>
            <person name="Shapiro-Ilan D."/>
            <person name="Pidot S.J."/>
            <person name="Stinear T.P."/>
            <person name="Ebersberger I."/>
            <person name="Bode H.B."/>
        </authorList>
    </citation>
    <scope>NUCLEOTIDE SEQUENCE [LARGE SCALE GENOMIC DNA]</scope>
    <source>
        <strain evidence="1 4">DSM 16336</strain>
    </source>
</reference>
<gene>
    <name evidence="1" type="ORF">Xinn_01069</name>
    <name evidence="2" type="ORF">XIS1_1270003</name>
</gene>
<dbReference type="Proteomes" id="UP000224871">
    <property type="component" value="Unassembled WGS sequence"/>
</dbReference>
<dbReference type="Proteomes" id="UP000196435">
    <property type="component" value="Unassembled WGS sequence"/>
</dbReference>
<reference evidence="2" key="1">
    <citation type="submission" date="2016-12" db="EMBL/GenBank/DDBJ databases">
        <authorList>
            <person name="Song W.-J."/>
            <person name="Kurnit D.M."/>
        </authorList>
    </citation>
    <scope>NUCLEOTIDE SEQUENCE [LARGE SCALE GENOMIC DNA]</scope>
    <source>
        <strain evidence="2">HGB1681</strain>
    </source>
</reference>
<dbReference type="EMBL" id="FTLG01000032">
    <property type="protein sequence ID" value="SIP71786.1"/>
    <property type="molecule type" value="Genomic_DNA"/>
</dbReference>
<dbReference type="AlphaFoldDB" id="A0A1N6MSG8"/>
<organism evidence="2 3">
    <name type="scientific">Xenorhabdus innexi</name>
    <dbReference type="NCBI Taxonomy" id="290109"/>
    <lineage>
        <taxon>Bacteria</taxon>
        <taxon>Pseudomonadati</taxon>
        <taxon>Pseudomonadota</taxon>
        <taxon>Gammaproteobacteria</taxon>
        <taxon>Enterobacterales</taxon>
        <taxon>Morganellaceae</taxon>
        <taxon>Xenorhabdus</taxon>
    </lineage>
</organism>
<proteinExistence type="predicted"/>
<keyword evidence="4" id="KW-1185">Reference proteome</keyword>
<evidence type="ECO:0000313" key="4">
    <source>
        <dbReference type="Proteomes" id="UP000224871"/>
    </source>
</evidence>
<protein>
    <submittedName>
        <fullName evidence="1">4-hydroxyphenylacetate 3-monooxygenase</fullName>
    </submittedName>
</protein>
<reference evidence="3" key="2">
    <citation type="submission" date="2016-12" db="EMBL/GenBank/DDBJ databases">
        <authorList>
            <person name="Gaudriault S."/>
        </authorList>
    </citation>
    <scope>NUCLEOTIDE SEQUENCE [LARGE SCALE GENOMIC DNA]</scope>
    <source>
        <strain evidence="3">HGB1681 (deposited as PTA-6826 in the American Type Culture Collection)</strain>
    </source>
</reference>
<dbReference type="EMBL" id="NIBU01000008">
    <property type="protein sequence ID" value="PHM37389.1"/>
    <property type="molecule type" value="Genomic_DNA"/>
</dbReference>